<feature type="transmembrane region" description="Helical" evidence="6">
    <location>
        <begin position="438"/>
        <end position="460"/>
    </location>
</feature>
<evidence type="ECO:0000256" key="2">
    <source>
        <dbReference type="ARBA" id="ARBA00022475"/>
    </source>
</evidence>
<dbReference type="EMBL" id="ACNN01000020">
    <property type="protein sequence ID" value="EEN82675.1"/>
    <property type="molecule type" value="Genomic_DNA"/>
</dbReference>
<feature type="transmembrane region" description="Helical" evidence="6">
    <location>
        <begin position="154"/>
        <end position="175"/>
    </location>
</feature>
<keyword evidence="5 6" id="KW-0472">Membrane</keyword>
<feature type="transmembrane region" description="Helical" evidence="6">
    <location>
        <begin position="81"/>
        <end position="107"/>
    </location>
</feature>
<evidence type="ECO:0000256" key="5">
    <source>
        <dbReference type="ARBA" id="ARBA00023136"/>
    </source>
</evidence>
<feature type="transmembrane region" description="Helical" evidence="6">
    <location>
        <begin position="466"/>
        <end position="484"/>
    </location>
</feature>
<evidence type="ECO:0000256" key="3">
    <source>
        <dbReference type="ARBA" id="ARBA00022692"/>
    </source>
</evidence>
<feature type="transmembrane region" description="Helical" evidence="6">
    <location>
        <begin position="353"/>
        <end position="371"/>
    </location>
</feature>
<keyword evidence="4 6" id="KW-1133">Transmembrane helix</keyword>
<feature type="transmembrane region" description="Helical" evidence="6">
    <location>
        <begin position="229"/>
        <end position="249"/>
    </location>
</feature>
<dbReference type="Pfam" id="PF01943">
    <property type="entry name" value="Polysacc_synt"/>
    <property type="match status" value="1"/>
</dbReference>
<comment type="subcellular location">
    <subcellularLocation>
        <location evidence="1">Cell membrane</location>
        <topology evidence="1">Multi-pass membrane protein</topology>
    </subcellularLocation>
</comment>
<feature type="transmembrane region" description="Helical" evidence="6">
    <location>
        <begin position="378"/>
        <end position="400"/>
    </location>
</feature>
<evidence type="ECO:0000313" key="8">
    <source>
        <dbReference type="Proteomes" id="UP000004295"/>
    </source>
</evidence>
<proteinExistence type="predicted"/>
<feature type="transmembrane region" description="Helical" evidence="6">
    <location>
        <begin position="119"/>
        <end position="142"/>
    </location>
</feature>
<dbReference type="InterPro" id="IPR050833">
    <property type="entry name" value="Poly_Biosynth_Transport"/>
</dbReference>
<dbReference type="STRING" id="553175.POREN0001_0289"/>
<keyword evidence="3 6" id="KW-0812">Transmembrane</keyword>
<dbReference type="PANTHER" id="PTHR30250:SF11">
    <property type="entry name" value="O-ANTIGEN TRANSPORTER-RELATED"/>
    <property type="match status" value="1"/>
</dbReference>
<dbReference type="GO" id="GO:0005886">
    <property type="term" value="C:plasma membrane"/>
    <property type="evidence" value="ECO:0007669"/>
    <property type="project" value="UniProtKB-SubCell"/>
</dbReference>
<accession>C3JAQ1</accession>
<reference evidence="7 8" key="1">
    <citation type="submission" date="2009-04" db="EMBL/GenBank/DDBJ databases">
        <authorList>
            <person name="Sebastian Y."/>
            <person name="Madupu R."/>
            <person name="Durkin A.S."/>
            <person name="Torralba M."/>
            <person name="Methe B."/>
            <person name="Sutton G.G."/>
            <person name="Strausberg R.L."/>
            <person name="Nelson K.E."/>
        </authorList>
    </citation>
    <scope>NUCLEOTIDE SEQUENCE [LARGE SCALE GENOMIC DNA]</scope>
    <source>
        <strain evidence="8">ATCC 35406 / BCRC 14492 / JCM 8526 / NCTC 13058 / HG 370</strain>
    </source>
</reference>
<comment type="caution">
    <text evidence="7">The sequence shown here is derived from an EMBL/GenBank/DDBJ whole genome shotgun (WGS) entry which is preliminary data.</text>
</comment>
<dbReference type="InterPro" id="IPR002797">
    <property type="entry name" value="Polysacc_synth"/>
</dbReference>
<dbReference type="PANTHER" id="PTHR30250">
    <property type="entry name" value="PST FAMILY PREDICTED COLANIC ACID TRANSPORTER"/>
    <property type="match status" value="1"/>
</dbReference>
<sequence length="499" mass="56738">MANALKGLVKDTAVYGLSSILGRFLNWALTPLYTRVLVSTGEFGVQTNLYAWTALLMAILTYGMETGFFRFVNKEPNPQQVYSTTLISLGTTSSLFALLSLLFLAPISSLLGYANRSDLVAMLIFIIATDAFMAIPFAYLRYKNRPWRFATIKLTFIALSIGLNLFFFLVCPWIWRVAPELISWFYDPEFGVGYIFVSNLIGNGVIFLMLLPYILPAGWHFSSPLLRRMLAYSLPLLLLGIAGIFNQMADKILFPIILTDRVEAEAQLGIYSACFKIAMVMVMFTQAFRYAYEPFVFNKREEDEAERRRSYALAMKYFLICSLFVFVGVMAGMEILQYLVGADYREGLKVVPLAMWGELMMGVYFNLSLWYKLVDKTWWGALISSLGCLFTIVIICWGVPRYSYMACAWASAISNTVMAVVCYLLGQKYYKVEYELKNALFYFIIAGIAVAIVALNHRYIAPVMPWLMWAVNIAVVGAFLFIIIKKDVPLRAILQRIRR</sequence>
<dbReference type="GeneID" id="93365284"/>
<dbReference type="eggNOG" id="COG2244">
    <property type="taxonomic scope" value="Bacteria"/>
</dbReference>
<keyword evidence="8" id="KW-1185">Reference proteome</keyword>
<evidence type="ECO:0000313" key="7">
    <source>
        <dbReference type="EMBL" id="EEN82675.1"/>
    </source>
</evidence>
<gene>
    <name evidence="7" type="ORF">POREN0001_0289</name>
</gene>
<dbReference type="RefSeq" id="WP_004333569.1">
    <property type="nucleotide sequence ID" value="NZ_ACNN01000020.1"/>
</dbReference>
<feature type="transmembrane region" description="Helical" evidence="6">
    <location>
        <begin position="195"/>
        <end position="217"/>
    </location>
</feature>
<dbReference type="Proteomes" id="UP000004295">
    <property type="component" value="Unassembled WGS sequence"/>
</dbReference>
<feature type="transmembrane region" description="Helical" evidence="6">
    <location>
        <begin position="269"/>
        <end position="292"/>
    </location>
</feature>
<organism evidence="7 8">
    <name type="scientific">Porphyromonas endodontalis (strain ATCC 35406 / DSM 24491 / JCM 8526 / CCUG 16442 / BCRC 14492 / NCTC 13058 / HG 370)</name>
    <name type="common">Bacteroides endodontalis</name>
    <dbReference type="NCBI Taxonomy" id="553175"/>
    <lineage>
        <taxon>Bacteria</taxon>
        <taxon>Pseudomonadati</taxon>
        <taxon>Bacteroidota</taxon>
        <taxon>Bacteroidia</taxon>
        <taxon>Bacteroidales</taxon>
        <taxon>Porphyromonadaceae</taxon>
        <taxon>Porphyromonas</taxon>
    </lineage>
</organism>
<protein>
    <submittedName>
        <fullName evidence="7">Polysaccharide biosynthesis protein</fullName>
    </submittedName>
</protein>
<keyword evidence="2" id="KW-1003">Cell membrane</keyword>
<feature type="transmembrane region" description="Helical" evidence="6">
    <location>
        <begin position="313"/>
        <end position="333"/>
    </location>
</feature>
<name>C3JAQ1_POREA</name>
<feature type="transmembrane region" description="Helical" evidence="6">
    <location>
        <begin position="12"/>
        <end position="29"/>
    </location>
</feature>
<feature type="transmembrane region" description="Helical" evidence="6">
    <location>
        <begin position="49"/>
        <end position="69"/>
    </location>
</feature>
<dbReference type="AlphaFoldDB" id="C3JAQ1"/>
<evidence type="ECO:0000256" key="6">
    <source>
        <dbReference type="SAM" id="Phobius"/>
    </source>
</evidence>
<evidence type="ECO:0000256" key="1">
    <source>
        <dbReference type="ARBA" id="ARBA00004651"/>
    </source>
</evidence>
<feature type="transmembrane region" description="Helical" evidence="6">
    <location>
        <begin position="406"/>
        <end position="426"/>
    </location>
</feature>
<evidence type="ECO:0000256" key="4">
    <source>
        <dbReference type="ARBA" id="ARBA00022989"/>
    </source>
</evidence>